<evidence type="ECO:0000259" key="11">
    <source>
        <dbReference type="PROSITE" id="PS51123"/>
    </source>
</evidence>
<evidence type="ECO:0000256" key="3">
    <source>
        <dbReference type="ARBA" id="ARBA00004613"/>
    </source>
</evidence>
<reference evidence="13 14" key="1">
    <citation type="submission" date="2014-09" db="EMBL/GenBank/DDBJ databases">
        <title>Complete genome sequence of Endomicrobium proavitum.</title>
        <authorList>
            <person name="Zheng H."/>
        </authorList>
    </citation>
    <scope>NUCLEOTIDE SEQUENCE [LARGE SCALE GENOMIC DNA]</scope>
    <source>
        <strain evidence="13 14">Rsa215</strain>
    </source>
</reference>
<dbReference type="InterPro" id="IPR005546">
    <property type="entry name" value="Autotransporte_beta"/>
</dbReference>
<dbReference type="SUPFAM" id="SSF103088">
    <property type="entry name" value="OmpA-like"/>
    <property type="match status" value="1"/>
</dbReference>
<evidence type="ECO:0000313" key="14">
    <source>
        <dbReference type="Proteomes" id="UP000035337"/>
    </source>
</evidence>
<organism evidence="13 14">
    <name type="scientific">Endomicrobium proavitum</name>
    <dbReference type="NCBI Taxonomy" id="1408281"/>
    <lineage>
        <taxon>Bacteria</taxon>
        <taxon>Pseudomonadati</taxon>
        <taxon>Elusimicrobiota</taxon>
        <taxon>Endomicrobiia</taxon>
        <taxon>Endomicrobiales</taxon>
        <taxon>Endomicrobiaceae</taxon>
        <taxon>Endomicrobium</taxon>
    </lineage>
</organism>
<dbReference type="InterPro" id="IPR036709">
    <property type="entry name" value="Autotransporte_beta_dom_sf"/>
</dbReference>
<feature type="signal peptide" evidence="10">
    <location>
        <begin position="1"/>
        <end position="19"/>
    </location>
</feature>
<sequence>MKKLLILLAALCIYSDCFAITIGGINSFTDMQFVMQTYFSSASIILDKSILSTGDYGVVAYGDREVQGNNFMLSGNSQYAGFVVSSSATYLVIENLKMQDFNTALSGGALNLTAGITTIKDSLFVSNTAALKGGAIYVENSTLVFNTSSLTEFSQNSDIGGANAVYIGQNAIVQFDTIQNANVNMYDSVSSDLGTNGNLRITGLGNFNLYRTSLLAGTDIEIGGAGIVYGVLNLKDGSGLEAKSINNRQYGVFNMSDGYANVVRTGNFDSQGALKIDVFLNGTNDVVEASGNIDLSNGDLYVTLNQFMSDRFDRLDYKIISYAGSVAGLFGNVYFSSNTYNSYNIDVGVLNPNWITLSLFGAGRATNFLSFTKTRNEKEVSQAYDFLSQYTVTGTDLDNIINAIHIMNGSAARAALTAASGYFLPNVIRSAVSANDSKQIYDKIRISLRNSQQSDGVWAQLTGANKKFAEDENSPENFVSAETGVIAGYGKTLNDKDGVLGVFAKYNKQNISQGSNNADVSAVGAGGYFGLQKPTYELKAVISMGYDSFETHRYIDFAQRTANAKFGGFQIGADIQGDLKFKLSDVFEEIDDSVDLKPYAGLSAKSDFYQTIQETGAESLDLTVNGGAYTRIIARVGVEVGRVVGKWNWYANMEYNRFLSGAQPDINASFRGTNVGFNPVGTYEGGNIFELGAGANYMIFSNTYLFAKADMQTAARRYDIFGHLGVNYFFGGAANKSAKTINASSELDDIRARIQQLKVELERLRAREGQTTLRTELDSIKKQIAQIEAQLDALRKAEYERRPPREEILNKITVNEQANKDLAANYRRQDPQIRSYRLAMTNFKVGSSQLTFTAKGNIKYQAEYLKNTGYNKIVIEGHTDSSGNRNANIALSSKRAKAIYDEFIKNGIDKNKIGYIGMGEAMPIDTNKTAKGRMANRRAEVFIE</sequence>
<dbReference type="GO" id="GO:0009279">
    <property type="term" value="C:cell outer membrane"/>
    <property type="evidence" value="ECO:0007669"/>
    <property type="project" value="UniProtKB-SubCell"/>
</dbReference>
<evidence type="ECO:0000256" key="5">
    <source>
        <dbReference type="ARBA" id="ARBA00022729"/>
    </source>
</evidence>
<dbReference type="OrthoDB" id="1522982at2"/>
<proteinExistence type="predicted"/>
<keyword evidence="9" id="KW-0175">Coiled coil</keyword>
<dbReference type="PROSITE" id="PS51208">
    <property type="entry name" value="AUTOTRANSPORTER"/>
    <property type="match status" value="1"/>
</dbReference>
<dbReference type="NCBIfam" id="TIGR01376">
    <property type="entry name" value="POMP_repeat"/>
    <property type="match status" value="1"/>
</dbReference>
<dbReference type="PANTHER" id="PTHR30329:SF21">
    <property type="entry name" value="LIPOPROTEIN YIAD-RELATED"/>
    <property type="match status" value="1"/>
</dbReference>
<dbReference type="Gene3D" id="3.30.1330.60">
    <property type="entry name" value="OmpA-like domain"/>
    <property type="match status" value="1"/>
</dbReference>
<dbReference type="InterPro" id="IPR003368">
    <property type="entry name" value="POMP_repeat"/>
</dbReference>
<evidence type="ECO:0000256" key="6">
    <source>
        <dbReference type="ARBA" id="ARBA00023136"/>
    </source>
</evidence>
<feature type="domain" description="Autotransporter" evidence="12">
    <location>
        <begin position="450"/>
        <end position="730"/>
    </location>
</feature>
<feature type="chain" id="PRO_5005186199" description="OmpA-like domain-containing protein" evidence="10">
    <location>
        <begin position="20"/>
        <end position="944"/>
    </location>
</feature>
<dbReference type="SMART" id="SM00869">
    <property type="entry name" value="Autotransporter"/>
    <property type="match status" value="1"/>
</dbReference>
<evidence type="ECO:0000256" key="10">
    <source>
        <dbReference type="SAM" id="SignalP"/>
    </source>
</evidence>
<evidence type="ECO:0000256" key="4">
    <source>
        <dbReference type="ARBA" id="ARBA00022525"/>
    </source>
</evidence>
<evidence type="ECO:0000256" key="7">
    <source>
        <dbReference type="ARBA" id="ARBA00023237"/>
    </source>
</evidence>
<evidence type="ECO:0000256" key="1">
    <source>
        <dbReference type="ARBA" id="ARBA00004196"/>
    </source>
</evidence>
<keyword evidence="14" id="KW-1185">Reference proteome</keyword>
<dbReference type="InterPro" id="IPR006665">
    <property type="entry name" value="OmpA-like"/>
</dbReference>
<dbReference type="GO" id="GO:0005576">
    <property type="term" value="C:extracellular region"/>
    <property type="evidence" value="ECO:0007669"/>
    <property type="project" value="UniProtKB-SubCell"/>
</dbReference>
<dbReference type="PANTHER" id="PTHR30329">
    <property type="entry name" value="STATOR ELEMENT OF FLAGELLAR MOTOR COMPLEX"/>
    <property type="match status" value="1"/>
</dbReference>
<feature type="coiled-coil region" evidence="9">
    <location>
        <begin position="740"/>
        <end position="797"/>
    </location>
</feature>
<evidence type="ECO:0000313" key="13">
    <source>
        <dbReference type="EMBL" id="AKL98348.1"/>
    </source>
</evidence>
<dbReference type="CDD" id="cd07185">
    <property type="entry name" value="OmpA_C-like"/>
    <property type="match status" value="1"/>
</dbReference>
<dbReference type="InterPro" id="IPR036737">
    <property type="entry name" value="OmpA-like_sf"/>
</dbReference>
<keyword evidence="4" id="KW-0964">Secreted</keyword>
<gene>
    <name evidence="13" type="ORF">Epro_0969</name>
</gene>
<feature type="domain" description="OmpA-like" evidence="11">
    <location>
        <begin position="829"/>
        <end position="944"/>
    </location>
</feature>
<dbReference type="Gene3D" id="2.40.128.130">
    <property type="entry name" value="Autotransporter beta-domain"/>
    <property type="match status" value="1"/>
</dbReference>
<keyword evidence="7" id="KW-0998">Cell outer membrane</keyword>
<dbReference type="PROSITE" id="PS51123">
    <property type="entry name" value="OMPA_2"/>
    <property type="match status" value="1"/>
</dbReference>
<dbReference type="AlphaFoldDB" id="A0A0G3WJ43"/>
<dbReference type="RefSeq" id="WP_052570898.1">
    <property type="nucleotide sequence ID" value="NZ_CP009498.1"/>
</dbReference>
<evidence type="ECO:0000256" key="9">
    <source>
        <dbReference type="SAM" id="Coils"/>
    </source>
</evidence>
<protein>
    <recommendedName>
        <fullName evidence="15">OmpA-like domain-containing protein</fullName>
    </recommendedName>
</protein>
<dbReference type="EMBL" id="CP009498">
    <property type="protein sequence ID" value="AKL98348.1"/>
    <property type="molecule type" value="Genomic_DNA"/>
</dbReference>
<evidence type="ECO:0008006" key="15">
    <source>
        <dbReference type="Google" id="ProtNLM"/>
    </source>
</evidence>
<accession>A0A0G3WJ43</accession>
<dbReference type="KEGG" id="epo:Epro_0969"/>
<evidence type="ECO:0000256" key="8">
    <source>
        <dbReference type="PROSITE-ProRule" id="PRU00473"/>
    </source>
</evidence>
<dbReference type="InterPro" id="IPR050330">
    <property type="entry name" value="Bact_OuterMem_StrucFunc"/>
</dbReference>
<dbReference type="SUPFAM" id="SSF103515">
    <property type="entry name" value="Autotransporter"/>
    <property type="match status" value="1"/>
</dbReference>
<name>A0A0G3WJ43_9BACT</name>
<dbReference type="Pfam" id="PF00691">
    <property type="entry name" value="OmpA"/>
    <property type="match status" value="1"/>
</dbReference>
<evidence type="ECO:0000259" key="12">
    <source>
        <dbReference type="PROSITE" id="PS51208"/>
    </source>
</evidence>
<dbReference type="Proteomes" id="UP000035337">
    <property type="component" value="Chromosome"/>
</dbReference>
<comment type="subcellular location">
    <subcellularLocation>
        <location evidence="1">Cell envelope</location>
    </subcellularLocation>
    <subcellularLocation>
        <location evidence="2">Cell outer membrane</location>
    </subcellularLocation>
    <subcellularLocation>
        <location evidence="3">Secreted</location>
    </subcellularLocation>
</comment>
<keyword evidence="5 10" id="KW-0732">Signal</keyword>
<dbReference type="STRING" id="1408281.Epro_0969"/>
<evidence type="ECO:0000256" key="2">
    <source>
        <dbReference type="ARBA" id="ARBA00004442"/>
    </source>
</evidence>
<keyword evidence="6 8" id="KW-0472">Membrane</keyword>